<dbReference type="Proteomes" id="UP001345219">
    <property type="component" value="Chromosome 21"/>
</dbReference>
<dbReference type="AlphaFoldDB" id="A0AAN7JMV7"/>
<organism evidence="3 4">
    <name type="scientific">Trapa incisa</name>
    <dbReference type="NCBI Taxonomy" id="236973"/>
    <lineage>
        <taxon>Eukaryota</taxon>
        <taxon>Viridiplantae</taxon>
        <taxon>Streptophyta</taxon>
        <taxon>Embryophyta</taxon>
        <taxon>Tracheophyta</taxon>
        <taxon>Spermatophyta</taxon>
        <taxon>Magnoliopsida</taxon>
        <taxon>eudicotyledons</taxon>
        <taxon>Gunneridae</taxon>
        <taxon>Pentapetalae</taxon>
        <taxon>rosids</taxon>
        <taxon>malvids</taxon>
        <taxon>Myrtales</taxon>
        <taxon>Lythraceae</taxon>
        <taxon>Trapa</taxon>
    </lineage>
</organism>
<feature type="chain" id="PRO_5042839503" description="Secreted protein" evidence="2">
    <location>
        <begin position="23"/>
        <end position="102"/>
    </location>
</feature>
<evidence type="ECO:0000313" key="3">
    <source>
        <dbReference type="EMBL" id="KAK4750240.1"/>
    </source>
</evidence>
<proteinExistence type="predicted"/>
<gene>
    <name evidence="3" type="ORF">SAY87_027689</name>
</gene>
<evidence type="ECO:0000256" key="1">
    <source>
        <dbReference type="SAM" id="MobiDB-lite"/>
    </source>
</evidence>
<accession>A0AAN7JMV7</accession>
<feature type="compositionally biased region" description="Polar residues" evidence="1">
    <location>
        <begin position="46"/>
        <end position="60"/>
    </location>
</feature>
<keyword evidence="2" id="KW-0732">Signal</keyword>
<evidence type="ECO:0000256" key="2">
    <source>
        <dbReference type="SAM" id="SignalP"/>
    </source>
</evidence>
<keyword evidence="4" id="KW-1185">Reference proteome</keyword>
<dbReference type="EMBL" id="JAXIOK010000018">
    <property type="protein sequence ID" value="KAK4750240.1"/>
    <property type="molecule type" value="Genomic_DNA"/>
</dbReference>
<feature type="region of interest" description="Disordered" evidence="1">
    <location>
        <begin position="43"/>
        <end position="76"/>
    </location>
</feature>
<dbReference type="PANTHER" id="PTHR36619">
    <property type="entry name" value="OS04G0208900 PROTEIN"/>
    <property type="match status" value="1"/>
</dbReference>
<dbReference type="PANTHER" id="PTHR36619:SF3">
    <property type="entry name" value="TRANSMEMBRANE PROTEIN"/>
    <property type="match status" value="1"/>
</dbReference>
<sequence length="102" mass="10754">MPCNSAAVVSLVLLIFFLASSPTTNLNASITVSAARPVKGPEFARETTTLEPSSRATDGSRSVEGCLPKGLPHNSAPSRYVNYLPLGSSLCTPPRSDADHWP</sequence>
<reference evidence="3 4" key="1">
    <citation type="journal article" date="2023" name="Hortic Res">
        <title>Pangenome of water caltrop reveals structural variations and asymmetric subgenome divergence after allopolyploidization.</title>
        <authorList>
            <person name="Zhang X."/>
            <person name="Chen Y."/>
            <person name="Wang L."/>
            <person name="Yuan Y."/>
            <person name="Fang M."/>
            <person name="Shi L."/>
            <person name="Lu R."/>
            <person name="Comes H.P."/>
            <person name="Ma Y."/>
            <person name="Chen Y."/>
            <person name="Huang G."/>
            <person name="Zhou Y."/>
            <person name="Zheng Z."/>
            <person name="Qiu Y."/>
        </authorList>
    </citation>
    <scope>NUCLEOTIDE SEQUENCE [LARGE SCALE GENOMIC DNA]</scope>
    <source>
        <tissue evidence="3">Roots</tissue>
    </source>
</reference>
<feature type="signal peptide" evidence="2">
    <location>
        <begin position="1"/>
        <end position="22"/>
    </location>
</feature>
<protein>
    <recommendedName>
        <fullName evidence="5">Secreted protein</fullName>
    </recommendedName>
</protein>
<name>A0AAN7JMV7_9MYRT</name>
<evidence type="ECO:0000313" key="4">
    <source>
        <dbReference type="Proteomes" id="UP001345219"/>
    </source>
</evidence>
<comment type="caution">
    <text evidence="3">The sequence shown here is derived from an EMBL/GenBank/DDBJ whole genome shotgun (WGS) entry which is preliminary data.</text>
</comment>
<evidence type="ECO:0008006" key="5">
    <source>
        <dbReference type="Google" id="ProtNLM"/>
    </source>
</evidence>